<dbReference type="EMBL" id="ACCL02000017">
    <property type="protein sequence ID" value="EET59621.1"/>
    <property type="molecule type" value="Genomic_DNA"/>
</dbReference>
<sequence>MVSSLRSPKRKLRRAKIVRYVGLTEEITDRSIFKRIYSYNIEKSRKA</sequence>
<evidence type="ECO:0000313" key="2">
    <source>
        <dbReference type="Proteomes" id="UP000005561"/>
    </source>
</evidence>
<accession>C6LIC5</accession>
<proteinExistence type="predicted"/>
<comment type="caution">
    <text evidence="1">The sequence shown here is derived from an EMBL/GenBank/DDBJ whole genome shotgun (WGS) entry which is preliminary data.</text>
</comment>
<reference evidence="1" key="1">
    <citation type="submission" date="2009-07" db="EMBL/GenBank/DDBJ databases">
        <authorList>
            <person name="Weinstock G."/>
            <person name="Sodergren E."/>
            <person name="Clifton S."/>
            <person name="Fulton L."/>
            <person name="Fulton B."/>
            <person name="Courtney L."/>
            <person name="Fronick C."/>
            <person name="Harrison M."/>
            <person name="Strong C."/>
            <person name="Farmer C."/>
            <person name="Delahaunty K."/>
            <person name="Markovic C."/>
            <person name="Hall O."/>
            <person name="Minx P."/>
            <person name="Tomlinson C."/>
            <person name="Mitreva M."/>
            <person name="Nelson J."/>
            <person name="Hou S."/>
            <person name="Wollam A."/>
            <person name="Pepin K.H."/>
            <person name="Johnson M."/>
            <person name="Bhonagiri V."/>
            <person name="Nash W.E."/>
            <person name="Warren W."/>
            <person name="Chinwalla A."/>
            <person name="Mardis E.R."/>
            <person name="Wilson R.K."/>
        </authorList>
    </citation>
    <scope>NUCLEOTIDE SEQUENCE [LARGE SCALE GENOMIC DNA]</scope>
    <source>
        <strain evidence="1">DSM 14469</strain>
    </source>
</reference>
<dbReference type="AlphaFoldDB" id="C6LIC5"/>
<gene>
    <name evidence="1" type="ORF">BRYFOR_08479</name>
</gene>
<name>C6LIC5_9FIRM</name>
<keyword evidence="2" id="KW-1185">Reference proteome</keyword>
<dbReference type="Proteomes" id="UP000005561">
    <property type="component" value="Unassembled WGS sequence"/>
</dbReference>
<protein>
    <submittedName>
        <fullName evidence="1">Uncharacterized protein</fullName>
    </submittedName>
</protein>
<organism evidence="1 2">
    <name type="scientific">Marvinbryantia formatexigens DSM 14469</name>
    <dbReference type="NCBI Taxonomy" id="478749"/>
    <lineage>
        <taxon>Bacteria</taxon>
        <taxon>Bacillati</taxon>
        <taxon>Bacillota</taxon>
        <taxon>Clostridia</taxon>
        <taxon>Lachnospirales</taxon>
        <taxon>Lachnospiraceae</taxon>
        <taxon>Marvinbryantia</taxon>
    </lineage>
</organism>
<evidence type="ECO:0000313" key="1">
    <source>
        <dbReference type="EMBL" id="EET59621.1"/>
    </source>
</evidence>